<comment type="caution">
    <text evidence="1">The sequence shown here is derived from an EMBL/GenBank/DDBJ whole genome shotgun (WGS) entry which is preliminary data.</text>
</comment>
<gene>
    <name evidence="1" type="ORF">EAS61_02070</name>
</gene>
<evidence type="ECO:0000313" key="1">
    <source>
        <dbReference type="EMBL" id="RXH03283.1"/>
    </source>
</evidence>
<dbReference type="AlphaFoldDB" id="A0A4Q0QZU9"/>
<proteinExistence type="predicted"/>
<dbReference type="Proteomes" id="UP000290174">
    <property type="component" value="Unassembled WGS sequence"/>
</dbReference>
<organism evidence="1 2">
    <name type="scientific">Bradyrhizobium zhanjiangense</name>
    <dbReference type="NCBI Taxonomy" id="1325107"/>
    <lineage>
        <taxon>Bacteria</taxon>
        <taxon>Pseudomonadati</taxon>
        <taxon>Pseudomonadota</taxon>
        <taxon>Alphaproteobacteria</taxon>
        <taxon>Hyphomicrobiales</taxon>
        <taxon>Nitrobacteraceae</taxon>
        <taxon>Bradyrhizobium</taxon>
    </lineage>
</organism>
<reference evidence="1 2" key="1">
    <citation type="submission" date="2018-11" db="EMBL/GenBank/DDBJ databases">
        <title>Bradyrhizobium sp. nov., isolated from effective nodules of peanut in China.</title>
        <authorList>
            <person name="Li Y."/>
        </authorList>
    </citation>
    <scope>NUCLEOTIDE SEQUENCE [LARGE SCALE GENOMIC DNA]</scope>
    <source>
        <strain evidence="1 2">CCBAU 51770</strain>
    </source>
</reference>
<dbReference type="EMBL" id="RKMK01000001">
    <property type="protein sequence ID" value="RXH03283.1"/>
    <property type="molecule type" value="Genomic_DNA"/>
</dbReference>
<accession>A0A4Q0QZU9</accession>
<protein>
    <submittedName>
        <fullName evidence="1">Uncharacterized protein</fullName>
    </submittedName>
</protein>
<name>A0A4Q0QZU9_9BRAD</name>
<evidence type="ECO:0000313" key="2">
    <source>
        <dbReference type="Proteomes" id="UP000290174"/>
    </source>
</evidence>
<sequence length="68" mass="7434">MELGSLADELLNDQNLLGVHLDEFLFVGGPWGDAFATIGERGFPGMVGELVRRNPQTNTVTSGSWLRM</sequence>